<protein>
    <submittedName>
        <fullName evidence="1">Uncharacterized protein</fullName>
    </submittedName>
</protein>
<dbReference type="Gene3D" id="1.25.40.10">
    <property type="entry name" value="Tetratricopeptide repeat domain"/>
    <property type="match status" value="1"/>
</dbReference>
<dbReference type="InterPro" id="IPR011990">
    <property type="entry name" value="TPR-like_helical_dom_sf"/>
</dbReference>
<accession>A0A7S0NH97</accession>
<sequence length="300" mass="31318">MSAIHAYTARPVAGANPRAGAPRVAGSRAFVAKARRFGRSSVATRARGANFDPNDPMTWNAPAAGEGDDAAFFQEMGAPVEDLMQLSDEQLGQLLGQEGVQVPIMIDDDDNASADAPAAAVSEIDLPPATAGEAINKGLALYKSGDYPTALAAFTNALDLPGTGPIRSRKARVAPAGPSQGFADASVSLNEQIAVHYNCACCHARMDDPQAGLVSLVRALECGYDDYKNIRSDPDIASLRADARFEGIMGRFEPQGVFEGVFSMLSKGTTAEQRKKGGAPKGGGGAELIDGLFQAFKDGK</sequence>
<gene>
    <name evidence="1" type="ORF">MCOM1403_LOCUS704</name>
</gene>
<proteinExistence type="predicted"/>
<dbReference type="AlphaFoldDB" id="A0A7S0NH97"/>
<dbReference type="SUPFAM" id="SSF48452">
    <property type="entry name" value="TPR-like"/>
    <property type="match status" value="1"/>
</dbReference>
<reference evidence="1" key="1">
    <citation type="submission" date="2021-01" db="EMBL/GenBank/DDBJ databases">
        <authorList>
            <person name="Corre E."/>
            <person name="Pelletier E."/>
            <person name="Niang G."/>
            <person name="Scheremetjew M."/>
            <person name="Finn R."/>
            <person name="Kale V."/>
            <person name="Holt S."/>
            <person name="Cochrane G."/>
            <person name="Meng A."/>
            <person name="Brown T."/>
            <person name="Cohen L."/>
        </authorList>
    </citation>
    <scope>NUCLEOTIDE SEQUENCE</scope>
    <source>
        <strain evidence="1">CCMP1723</strain>
    </source>
</reference>
<evidence type="ECO:0000313" key="1">
    <source>
        <dbReference type="EMBL" id="CAD8513279.1"/>
    </source>
</evidence>
<organism evidence="1">
    <name type="scientific">Micromonas pusilla</name>
    <name type="common">Picoplanktonic green alga</name>
    <name type="synonym">Chromulina pusilla</name>
    <dbReference type="NCBI Taxonomy" id="38833"/>
    <lineage>
        <taxon>Eukaryota</taxon>
        <taxon>Viridiplantae</taxon>
        <taxon>Chlorophyta</taxon>
        <taxon>Mamiellophyceae</taxon>
        <taxon>Mamiellales</taxon>
        <taxon>Mamiellaceae</taxon>
        <taxon>Micromonas</taxon>
    </lineage>
</organism>
<dbReference type="EMBL" id="HBEQ01000893">
    <property type="protein sequence ID" value="CAD8513279.1"/>
    <property type="molecule type" value="Transcribed_RNA"/>
</dbReference>
<dbReference type="NCBIfam" id="NF047558">
    <property type="entry name" value="TPR_END_plus"/>
    <property type="match status" value="1"/>
</dbReference>
<name>A0A7S0NH97_MICPS</name>